<accession>A0ABV2H484</accession>
<name>A0ABV2H484_9HYPH</name>
<dbReference type="Pfam" id="PF07228">
    <property type="entry name" value="SpoIIE"/>
    <property type="match status" value="1"/>
</dbReference>
<dbReference type="EMBL" id="JBEPLJ010000005">
    <property type="protein sequence ID" value="MET3585351.1"/>
    <property type="molecule type" value="Genomic_DNA"/>
</dbReference>
<feature type="transmembrane region" description="Helical" evidence="2">
    <location>
        <begin position="7"/>
        <end position="28"/>
    </location>
</feature>
<dbReference type="PANTHER" id="PTHR43156">
    <property type="entry name" value="STAGE II SPORULATION PROTEIN E-RELATED"/>
    <property type="match status" value="1"/>
</dbReference>
<reference evidence="4 5" key="1">
    <citation type="submission" date="2024-06" db="EMBL/GenBank/DDBJ databases">
        <title>Genomic Encyclopedia of Type Strains, Phase IV (KMG-IV): sequencing the most valuable type-strain genomes for metagenomic binning, comparative biology and taxonomic classification.</title>
        <authorList>
            <person name="Goeker M."/>
        </authorList>
    </citation>
    <scope>NUCLEOTIDE SEQUENCE [LARGE SCALE GENOMIC DNA]</scope>
    <source>
        <strain evidence="4 5">DSM 105042</strain>
    </source>
</reference>
<gene>
    <name evidence="4" type="ORF">ABID21_001460</name>
</gene>
<feature type="domain" description="PPM-type phosphatase" evidence="3">
    <location>
        <begin position="346"/>
        <end position="563"/>
    </location>
</feature>
<dbReference type="InterPro" id="IPR052016">
    <property type="entry name" value="Bact_Sigma-Reg"/>
</dbReference>
<keyword evidence="1" id="KW-0378">Hydrolase</keyword>
<evidence type="ECO:0000259" key="3">
    <source>
        <dbReference type="SMART" id="SM00331"/>
    </source>
</evidence>
<comment type="caution">
    <text evidence="4">The sequence shown here is derived from an EMBL/GenBank/DDBJ whole genome shotgun (WGS) entry which is preliminary data.</text>
</comment>
<dbReference type="Gene3D" id="6.10.340.10">
    <property type="match status" value="1"/>
</dbReference>
<dbReference type="Proteomes" id="UP001549031">
    <property type="component" value="Unassembled WGS sequence"/>
</dbReference>
<dbReference type="InterPro" id="IPR036457">
    <property type="entry name" value="PPM-type-like_dom_sf"/>
</dbReference>
<dbReference type="PANTHER" id="PTHR43156:SF2">
    <property type="entry name" value="STAGE II SPORULATION PROTEIN E"/>
    <property type="match status" value="1"/>
</dbReference>
<proteinExistence type="predicted"/>
<dbReference type="RefSeq" id="WP_247243318.1">
    <property type="nucleotide sequence ID" value="NZ_JALJRA010000005.1"/>
</dbReference>
<organism evidence="4 5">
    <name type="scientific">Pseudorhizobium tarimense</name>
    <dbReference type="NCBI Taxonomy" id="1079109"/>
    <lineage>
        <taxon>Bacteria</taxon>
        <taxon>Pseudomonadati</taxon>
        <taxon>Pseudomonadota</taxon>
        <taxon>Alphaproteobacteria</taxon>
        <taxon>Hyphomicrobiales</taxon>
        <taxon>Rhizobiaceae</taxon>
        <taxon>Rhizobium/Agrobacterium group</taxon>
        <taxon>Pseudorhizobium</taxon>
    </lineage>
</organism>
<dbReference type="Gene3D" id="3.60.40.10">
    <property type="entry name" value="PPM-type phosphatase domain"/>
    <property type="match status" value="1"/>
</dbReference>
<keyword evidence="5" id="KW-1185">Reference proteome</keyword>
<dbReference type="SUPFAM" id="SSF81606">
    <property type="entry name" value="PP2C-like"/>
    <property type="match status" value="1"/>
</dbReference>
<evidence type="ECO:0000256" key="1">
    <source>
        <dbReference type="ARBA" id="ARBA00022801"/>
    </source>
</evidence>
<evidence type="ECO:0000313" key="5">
    <source>
        <dbReference type="Proteomes" id="UP001549031"/>
    </source>
</evidence>
<keyword evidence="2" id="KW-1133">Transmembrane helix</keyword>
<sequence>MPLRTRIALFVGVATLLLSVIFVIQVVVSVRVTDQSARRDMTVLIEAMWQNHVDDESAVEEEIASRIRRDVELLNAVFQQRPDAVLERMDAGGLSEGRAVIILDQQLAPIYTNLAHVPPAYFRDTISRMVRTSDTEGFAQLDMGGGSTTYRLKIVPLRFRFSVVGYAIVATPLSRIVSYFDQGVELNAKLLAAGADGVPPEADFVGEGTALIPLTDGFTHGRVLGFLAVSNEVSAELRQTRWLQWLTGGLVVVFVGHLLGGLVWMVKRAFRPLDAAIDVIDRLTRGEEAPPLDTSTGTIEIQRLSKAVEALRAAHANQEALHRLQAELAIASELQQALLPRGPLLSEGVAFHGQMVPSQEVAGDYFDYFTIDDRRVGFLIADVCGKGTPAALFMAMSRTVVRSLAMTGRPPGEVLAEANRVLAESNDQNLFVTMFYGIFDRVEHLLLYANAGHVSPILKSGDGEVAYLPETGDLVLGMIPDLTYATVEMPLAPRSLLVCYTDGIPEAFDDSDSQFGDERLMMLVRQSPNRDPAELMQELQTAVLDFAGRRPQYDDITLCIGSFPG</sequence>
<keyword evidence="2" id="KW-0472">Membrane</keyword>
<evidence type="ECO:0000256" key="2">
    <source>
        <dbReference type="SAM" id="Phobius"/>
    </source>
</evidence>
<protein>
    <submittedName>
        <fullName evidence="4">Serine phosphatase RsbU (Regulator of sigma subunit)</fullName>
    </submittedName>
</protein>
<keyword evidence="2" id="KW-0812">Transmembrane</keyword>
<feature type="transmembrane region" description="Helical" evidence="2">
    <location>
        <begin position="242"/>
        <end position="266"/>
    </location>
</feature>
<dbReference type="SMART" id="SM00331">
    <property type="entry name" value="PP2C_SIG"/>
    <property type="match status" value="1"/>
</dbReference>
<evidence type="ECO:0000313" key="4">
    <source>
        <dbReference type="EMBL" id="MET3585351.1"/>
    </source>
</evidence>
<dbReference type="InterPro" id="IPR001932">
    <property type="entry name" value="PPM-type_phosphatase-like_dom"/>
</dbReference>